<dbReference type="InterPro" id="IPR044174">
    <property type="entry name" value="BC10-like"/>
</dbReference>
<keyword evidence="7" id="KW-1185">Reference proteome</keyword>
<keyword evidence="6" id="KW-1133">Transmembrane helix</keyword>
<evidence type="ECO:0000256" key="1">
    <source>
        <dbReference type="ARBA" id="ARBA00004606"/>
    </source>
</evidence>
<comment type="subcellular location">
    <subcellularLocation>
        <location evidence="1">Membrane</location>
        <topology evidence="1">Single-pass type II membrane protein</topology>
    </subcellularLocation>
</comment>
<evidence type="ECO:0000313" key="9">
    <source>
        <dbReference type="RefSeq" id="XP_022754404.1"/>
    </source>
</evidence>
<keyword evidence="2" id="KW-0328">Glycosyltransferase</keyword>
<evidence type="ECO:0000256" key="4">
    <source>
        <dbReference type="ARBA" id="ARBA00023136"/>
    </source>
</evidence>
<accession>A0A6P5ZNL0</accession>
<dbReference type="PANTHER" id="PTHR31042:SF149">
    <property type="entry name" value="CORE-2_I-BRANCHING ENZYME"/>
    <property type="match status" value="1"/>
</dbReference>
<dbReference type="OrthoDB" id="191334at2759"/>
<keyword evidence="4 6" id="KW-0472">Membrane</keyword>
<evidence type="ECO:0000313" key="7">
    <source>
        <dbReference type="Proteomes" id="UP000515121"/>
    </source>
</evidence>
<keyword evidence="3" id="KW-0808">Transferase</keyword>
<evidence type="ECO:0000256" key="6">
    <source>
        <dbReference type="SAM" id="Phobius"/>
    </source>
</evidence>
<dbReference type="GeneID" id="111302826"/>
<dbReference type="KEGG" id="dzi:111302826"/>
<organism evidence="7 9">
    <name type="scientific">Durio zibethinus</name>
    <name type="common">Durian</name>
    <dbReference type="NCBI Taxonomy" id="66656"/>
    <lineage>
        <taxon>Eukaryota</taxon>
        <taxon>Viridiplantae</taxon>
        <taxon>Streptophyta</taxon>
        <taxon>Embryophyta</taxon>
        <taxon>Tracheophyta</taxon>
        <taxon>Spermatophyta</taxon>
        <taxon>Magnoliopsida</taxon>
        <taxon>eudicotyledons</taxon>
        <taxon>Gunneridae</taxon>
        <taxon>Pentapetalae</taxon>
        <taxon>rosids</taxon>
        <taxon>malvids</taxon>
        <taxon>Malvales</taxon>
        <taxon>Malvaceae</taxon>
        <taxon>Helicteroideae</taxon>
        <taxon>Durio</taxon>
    </lineage>
</organism>
<gene>
    <name evidence="8 9" type="primary">LOC111302826</name>
</gene>
<protein>
    <submittedName>
        <fullName evidence="8 9">Uncharacterized protein LOC111302826 isoform X1</fullName>
    </submittedName>
</protein>
<evidence type="ECO:0000256" key="3">
    <source>
        <dbReference type="ARBA" id="ARBA00022679"/>
    </source>
</evidence>
<evidence type="ECO:0000256" key="2">
    <source>
        <dbReference type="ARBA" id="ARBA00022676"/>
    </source>
</evidence>
<dbReference type="RefSeq" id="XP_022754404.1">
    <property type="nucleotide sequence ID" value="XM_022898669.1"/>
</dbReference>
<feature type="transmembrane region" description="Helical" evidence="6">
    <location>
        <begin position="30"/>
        <end position="49"/>
    </location>
</feature>
<evidence type="ECO:0000313" key="8">
    <source>
        <dbReference type="RefSeq" id="XP_022754403.1"/>
    </source>
</evidence>
<dbReference type="PANTHER" id="PTHR31042">
    <property type="entry name" value="CORE-2/I-BRANCHING BETA-1,6-N-ACETYLGLUCOSAMINYLTRANSFERASE FAMILY PROTEIN-RELATED"/>
    <property type="match status" value="1"/>
</dbReference>
<evidence type="ECO:0000256" key="5">
    <source>
        <dbReference type="ARBA" id="ARBA00023180"/>
    </source>
</evidence>
<dbReference type="Pfam" id="PF02485">
    <property type="entry name" value="Branch"/>
    <property type="match status" value="1"/>
</dbReference>
<dbReference type="InterPro" id="IPR003406">
    <property type="entry name" value="Glyco_trans_14"/>
</dbReference>
<dbReference type="Proteomes" id="UP000515121">
    <property type="component" value="Unplaced"/>
</dbReference>
<keyword evidence="5" id="KW-0325">Glycoprotein</keyword>
<dbReference type="GO" id="GO:0016020">
    <property type="term" value="C:membrane"/>
    <property type="evidence" value="ECO:0007669"/>
    <property type="project" value="UniProtKB-SubCell"/>
</dbReference>
<name>A0A6P5ZNL0_DURZI</name>
<sequence>MKTTGAWKLNVKDFLIMSGSRQRPHLKRPVWIIVLVTFVIIFLITAYVYPPTSSAACYIFSSRDCTLYNQPPTFPSRELSDDETISQVVIREILKTPPIQSKNSKIAFLFLTPGTLPFEALWAKFFHGHEDRFSVYVHASREKPVHTSHYFMGRDIHSEKCLLRSSYKMQVVWGKISMVDAERRLLAHALLDPDNQQFVLLSDSCVPLHNFEYVYNYLMLTNVSFIDCFVDLGPHGTGRYSEHMMPEVEKNNFRKGSQWFSVKRQHAVIVMADSLYYTKFRLYCKPNMDGRNCYADEHYLPTFLNMIDPGGIANRSVTYVDWSEGKWHPRSFRAQDITFEFLKNLTSIDNSVHFTSDPKRRVITGPCMWNTMKRPCYLFARKFFPETLDRLMIHFSNYTTV</sequence>
<reference evidence="8 9" key="1">
    <citation type="submission" date="2025-04" db="UniProtKB">
        <authorList>
            <consortium name="RefSeq"/>
        </authorList>
    </citation>
    <scope>IDENTIFICATION</scope>
    <source>
        <tissue evidence="8 9">Fruit stalk</tissue>
    </source>
</reference>
<keyword evidence="6" id="KW-0812">Transmembrane</keyword>
<dbReference type="GO" id="GO:0016757">
    <property type="term" value="F:glycosyltransferase activity"/>
    <property type="evidence" value="ECO:0007669"/>
    <property type="project" value="UniProtKB-KW"/>
</dbReference>
<dbReference type="RefSeq" id="XP_022754403.1">
    <property type="nucleotide sequence ID" value="XM_022898668.1"/>
</dbReference>
<dbReference type="AlphaFoldDB" id="A0A6P5ZNL0"/>
<proteinExistence type="predicted"/>